<dbReference type="Pfam" id="PF16201">
    <property type="entry name" value="NopRA1"/>
    <property type="match status" value="1"/>
</dbReference>
<feature type="region of interest" description="Disordered" evidence="1">
    <location>
        <begin position="831"/>
        <end position="872"/>
    </location>
</feature>
<gene>
    <name evidence="5" type="ORF">QBC46DRAFT_395193</name>
</gene>
<feature type="compositionally biased region" description="Basic and acidic residues" evidence="1">
    <location>
        <begin position="853"/>
        <end position="864"/>
    </location>
</feature>
<dbReference type="GO" id="GO:0005730">
    <property type="term" value="C:nucleolus"/>
    <property type="evidence" value="ECO:0007669"/>
    <property type="project" value="TreeGrafter"/>
</dbReference>
<name>A0AAN6N116_9PEZI</name>
<proteinExistence type="predicted"/>
<dbReference type="InterPro" id="IPR059018">
    <property type="entry name" value="HEAT_URB1"/>
</dbReference>
<evidence type="ECO:0000259" key="3">
    <source>
        <dbReference type="Pfam" id="PF16201"/>
    </source>
</evidence>
<dbReference type="Proteomes" id="UP001303473">
    <property type="component" value="Unassembled WGS sequence"/>
</dbReference>
<reference evidence="6" key="1">
    <citation type="journal article" date="2023" name="Mol. Phylogenet. Evol.">
        <title>Genome-scale phylogeny and comparative genomics of the fungal order Sordariales.</title>
        <authorList>
            <person name="Hensen N."/>
            <person name="Bonometti L."/>
            <person name="Westerberg I."/>
            <person name="Brannstrom I.O."/>
            <person name="Guillou S."/>
            <person name="Cros-Aarteil S."/>
            <person name="Calhoun S."/>
            <person name="Haridas S."/>
            <person name="Kuo A."/>
            <person name="Mondo S."/>
            <person name="Pangilinan J."/>
            <person name="Riley R."/>
            <person name="LaButti K."/>
            <person name="Andreopoulos B."/>
            <person name="Lipzen A."/>
            <person name="Chen C."/>
            <person name="Yan M."/>
            <person name="Daum C."/>
            <person name="Ng V."/>
            <person name="Clum A."/>
            <person name="Steindorff A."/>
            <person name="Ohm R.A."/>
            <person name="Martin F."/>
            <person name="Silar P."/>
            <person name="Natvig D.O."/>
            <person name="Lalanne C."/>
            <person name="Gautier V."/>
            <person name="Ament-Velasquez S.L."/>
            <person name="Kruys A."/>
            <person name="Hutchinson M.I."/>
            <person name="Powell A.J."/>
            <person name="Barry K."/>
            <person name="Miller A.N."/>
            <person name="Grigoriev I.V."/>
            <person name="Debuchy R."/>
            <person name="Gladieux P."/>
            <person name="Hiltunen Thoren M."/>
            <person name="Johannesson H."/>
        </authorList>
    </citation>
    <scope>NUCLEOTIDE SEQUENCE [LARGE SCALE GENOMIC DNA]</scope>
    <source>
        <strain evidence="6">CBS 340.73</strain>
    </source>
</reference>
<dbReference type="Pfam" id="PF26140">
    <property type="entry name" value="HEAT_URB1"/>
    <property type="match status" value="1"/>
</dbReference>
<comment type="caution">
    <text evidence="5">The sequence shown here is derived from an EMBL/GenBank/DDBJ whole genome shotgun (WGS) entry which is preliminary data.</text>
</comment>
<feature type="region of interest" description="Disordered" evidence="1">
    <location>
        <begin position="1"/>
        <end position="24"/>
    </location>
</feature>
<dbReference type="Pfam" id="PF11707">
    <property type="entry name" value="Npa1"/>
    <property type="match status" value="1"/>
</dbReference>
<evidence type="ECO:0000256" key="1">
    <source>
        <dbReference type="SAM" id="MobiDB-lite"/>
    </source>
</evidence>
<dbReference type="InterPro" id="IPR032436">
    <property type="entry name" value="URB1_C"/>
</dbReference>
<dbReference type="GO" id="GO:0000466">
    <property type="term" value="P:maturation of 5.8S rRNA from tricistronic rRNA transcript (SSU-rRNA, 5.8S rRNA, LSU-rRNA)"/>
    <property type="evidence" value="ECO:0007669"/>
    <property type="project" value="TreeGrafter"/>
</dbReference>
<evidence type="ECO:0000313" key="5">
    <source>
        <dbReference type="EMBL" id="KAK3936374.1"/>
    </source>
</evidence>
<evidence type="ECO:0000259" key="2">
    <source>
        <dbReference type="Pfam" id="PF11707"/>
    </source>
</evidence>
<dbReference type="PANTHER" id="PTHR13500:SF0">
    <property type="entry name" value="NUCLEOLAR PRE-RIBOSOMAL-ASSOCIATED PROTEIN 1"/>
    <property type="match status" value="1"/>
</dbReference>
<feature type="domain" description="URB1 C-terminal" evidence="3">
    <location>
        <begin position="919"/>
        <end position="1118"/>
    </location>
</feature>
<sequence length="1170" mass="130227">MGKRQSLGGDAAAGGNPRKRQRIVHHEAPTSEKIHASRQLQQLLTFDQDTGKARHGLQSFKLFLEELLSEDKTTTDHETRCRILREYLESTRPGSEEEEKNAAYLPDIMQTWSHAGQLNNDQVMSAVPAVLALLLRLLSQSLDLVLFGLGVCRALLQKKQLDLMARNLCTDKGKSFIISPTLRLLREAICFDGGAVAKPFFRARTFTLKALARNLGIAHVGVGEIAVDEDKKRPSTRTNAVRFFLSALKFLHPEAKKELLSQKDVIAGLMRGIKQDPPYLVIEILEGLRDLVIQDDKVPREAKASLLNSSTLARVASLYSYPSLSDEDSDHLPSIPDLAHSFLMTACTSPSCGVLKFDSGFYPRDVDPDAAVPGAELDDLGLESIVWMNRFKNDVPVRNYVLSTFLQDLRPWSNVKQSELVIAIFKVAPELVAHFFITNKSFSFEPKLSATWIGYAAFLFQTATLPLPDCFCRAPNYPLLPPPTSIVVDNILPLPLNQKALARCLAHKGSMISFFATRILVVALQKLDLAVKMYHDPSHANKTLWGEAARRLADEFCQRSPNIQEMINSYRSIPGQDLLHREAASRLLRLYYEVIPQVALMAKFDVSPFLETALKRLSEKSEQEEGDARDHALSLMELENLLAIAGYSPGMRWFSVAENLALSPFTSLLKVFVEAPHGVVLSKVREVLDFVAKEQQLAPTRPGNPGMVPLLECLQYVRSTDASYMPHIWPFLDNCLTRLATAPIKYLESMQNMAQQATSSKKRGPQEKAIVSPMAVVMAEQTPFAIKGADGVVLGALSAFLPVFLDFSETAGESRKVLDTIRESINGHFDDKKARHKRVKRPYQFNSLPSNEKTTDGETEERTSNSRGKTKSEVPMINDDQLQETLHVEDGLAADNSALMKWPSKTADELVDDGYAMSLVSLLVSEHASIRREALVNILKMAAKLKASDYEEKEQIWLLLSEISESASKAGHDIGQGPLPSQVVAFACHAIKVLRDPLNPLYPKVNTFLTRGPVWDLNKVPLVNEVLSEEPSVDDSYYAQISWLLAYMIDALRTPADLALFHKKRLHGGPLLERLLALASNPYMRNPLKMQILRLLYRATTIEGGSTTLITRFGIVSWLEAQGASYAQDSEEAGIHMALLRRIWSTCDQQRVSAWSRQGIEGVINGDGLS</sequence>
<dbReference type="InterPro" id="IPR021714">
    <property type="entry name" value="URB1_N"/>
</dbReference>
<evidence type="ECO:0000313" key="6">
    <source>
        <dbReference type="Proteomes" id="UP001303473"/>
    </source>
</evidence>
<protein>
    <submittedName>
        <fullName evidence="5">Nucleolar pre-ribosomal-associated protein 1</fullName>
    </submittedName>
</protein>
<accession>A0AAN6N116</accession>
<feature type="domain" description="URB1 N-terminal" evidence="2">
    <location>
        <begin position="105"/>
        <end position="455"/>
    </location>
</feature>
<dbReference type="PANTHER" id="PTHR13500">
    <property type="entry name" value="NUCLEOLAR PRERIBOSOMAL-ASSOCIATED PROTEIN 1"/>
    <property type="match status" value="1"/>
</dbReference>
<dbReference type="EMBL" id="MU853885">
    <property type="protein sequence ID" value="KAK3936374.1"/>
    <property type="molecule type" value="Genomic_DNA"/>
</dbReference>
<dbReference type="InterPro" id="IPR039844">
    <property type="entry name" value="URB1"/>
</dbReference>
<dbReference type="AlphaFoldDB" id="A0AAN6N116"/>
<evidence type="ECO:0000259" key="4">
    <source>
        <dbReference type="Pfam" id="PF26140"/>
    </source>
</evidence>
<keyword evidence="6" id="KW-1185">Reference proteome</keyword>
<feature type="domain" description="URB1 central HEAT repeat" evidence="4">
    <location>
        <begin position="648"/>
        <end position="840"/>
    </location>
</feature>
<dbReference type="GO" id="GO:0000463">
    <property type="term" value="P:maturation of LSU-rRNA from tricistronic rRNA transcript (SSU-rRNA, 5.8S rRNA, LSU-rRNA)"/>
    <property type="evidence" value="ECO:0007669"/>
    <property type="project" value="TreeGrafter"/>
</dbReference>
<organism evidence="5 6">
    <name type="scientific">Diplogelasinospora grovesii</name>
    <dbReference type="NCBI Taxonomy" id="303347"/>
    <lineage>
        <taxon>Eukaryota</taxon>
        <taxon>Fungi</taxon>
        <taxon>Dikarya</taxon>
        <taxon>Ascomycota</taxon>
        <taxon>Pezizomycotina</taxon>
        <taxon>Sordariomycetes</taxon>
        <taxon>Sordariomycetidae</taxon>
        <taxon>Sordariales</taxon>
        <taxon>Diplogelasinosporaceae</taxon>
        <taxon>Diplogelasinospora</taxon>
    </lineage>
</organism>